<reference evidence="3 5" key="1">
    <citation type="submission" date="2016-10" db="EMBL/GenBank/DDBJ databases">
        <authorList>
            <person name="Cai Z."/>
        </authorList>
    </citation>
    <scope>NUCLEOTIDE SEQUENCE [LARGE SCALE GENOMIC DNA]</scope>
</reference>
<evidence type="ECO:0000313" key="3">
    <source>
        <dbReference type="EMBL" id="SZX72536.1"/>
    </source>
</evidence>
<accession>A0A383W761</accession>
<evidence type="ECO:0000313" key="5">
    <source>
        <dbReference type="Proteomes" id="UP000256970"/>
    </source>
</evidence>
<evidence type="ECO:0000313" key="4">
    <source>
        <dbReference type="EMBL" id="SZX79468.1"/>
    </source>
</evidence>
<feature type="signal peptide" evidence="2">
    <location>
        <begin position="1"/>
        <end position="38"/>
    </location>
</feature>
<dbReference type="PANTHER" id="PTHR12203:SF35">
    <property type="entry name" value="PROTEIN O-GLUCOSYLTRANSFERASE 1"/>
    <property type="match status" value="1"/>
</dbReference>
<dbReference type="AlphaFoldDB" id="A0A383W761"/>
<dbReference type="Proteomes" id="UP000256970">
    <property type="component" value="Unassembled WGS sequence"/>
</dbReference>
<dbReference type="InterPro" id="IPR051091">
    <property type="entry name" value="O-Glucosyltr/Glycosyltrsf_90"/>
</dbReference>
<dbReference type="EMBL" id="FNXT01001141">
    <property type="protein sequence ID" value="SZX72536.1"/>
    <property type="molecule type" value="Genomic_DNA"/>
</dbReference>
<evidence type="ECO:0000256" key="1">
    <source>
        <dbReference type="SAM" id="MobiDB-lite"/>
    </source>
</evidence>
<feature type="region of interest" description="Disordered" evidence="1">
    <location>
        <begin position="368"/>
        <end position="402"/>
    </location>
</feature>
<keyword evidence="2" id="KW-0732">Signal</keyword>
<sequence>MWNQLLARQRQQQLLQQQQAQQLLLLVLSLLLLGLRCAADEASFCLRSVSPPDAAGFARGSRRMPPKVPILAAYDWNGGAADQQQLTSSYKPCHAEAPIFRYKVVKGVVYVDHDHSDARYKQYRDGFLEQLVLAMFLYKDFPDVDLVVDFTDHPQLCDQRIPFLRFSIFNASGLGPPQQQQQYNITELLAPAWVPHGYASRLSATAAAAAAVSDSNQPTGQQGSSAVAVQLSAYTRGFTIPSPEAWRALSLTPPQLQEYQRCLQETYPWSAKRRVLFWRGQATGCSRGWPIPGLQHTTAAAAAAAAVDGLASIGNAAAVAVGQQPQPHLLRNKRVQAVLRLFPYAHVADVGISSLPQLTPECLGMGAQPGTYRRRKRQPLRVTLDEDDEDEDGGIAAERHPGGVETAAAAAVDEGSKAWQLNLSGTGMHWNAPAGRAALAQADAADSAAATAGDAGSDEAAPDNPAMTAHAFRALAYLLHGEAVGLEAWASCAATLSIDGYGPPFRLPQQLLLPSAVLKQASPYQSWLDWDLQPGVHYQQFVYDLSDLEEKAFQMLGVGSERSRTKQEGASGATLDAAWAELRGMAEAAHSAVAAKVDVFAQLDAFAWSVARYKEACPWDVAAPAAGERVFHVVQLNPSEMFNSPGVPESVRLLVMQQLRSNFAAALKLPAYAAAAAGGG</sequence>
<dbReference type="EMBL" id="FNXT01001367">
    <property type="protein sequence ID" value="SZX79468.1"/>
    <property type="molecule type" value="Genomic_DNA"/>
</dbReference>
<dbReference type="PANTHER" id="PTHR12203">
    <property type="entry name" value="KDEL LYS-ASP-GLU-LEU CONTAINING - RELATED"/>
    <property type="match status" value="1"/>
</dbReference>
<gene>
    <name evidence="3" type="ORF">BQ4739_LOCUS12707</name>
    <name evidence="4" type="ORF">BQ4739_LOCUS19742</name>
</gene>
<keyword evidence="5" id="KW-1185">Reference proteome</keyword>
<evidence type="ECO:0000256" key="2">
    <source>
        <dbReference type="SAM" id="SignalP"/>
    </source>
</evidence>
<protein>
    <recommendedName>
        <fullName evidence="6">Glycosyl transferase CAP10 domain-containing protein</fullName>
    </recommendedName>
</protein>
<evidence type="ECO:0008006" key="6">
    <source>
        <dbReference type="Google" id="ProtNLM"/>
    </source>
</evidence>
<feature type="chain" id="PRO_5036072855" description="Glycosyl transferase CAP10 domain-containing protein" evidence="2">
    <location>
        <begin position="39"/>
        <end position="680"/>
    </location>
</feature>
<organism evidence="3 5">
    <name type="scientific">Tetradesmus obliquus</name>
    <name type="common">Green alga</name>
    <name type="synonym">Acutodesmus obliquus</name>
    <dbReference type="NCBI Taxonomy" id="3088"/>
    <lineage>
        <taxon>Eukaryota</taxon>
        <taxon>Viridiplantae</taxon>
        <taxon>Chlorophyta</taxon>
        <taxon>core chlorophytes</taxon>
        <taxon>Chlorophyceae</taxon>
        <taxon>CS clade</taxon>
        <taxon>Sphaeropleales</taxon>
        <taxon>Scenedesmaceae</taxon>
        <taxon>Tetradesmus</taxon>
    </lineage>
</organism>
<name>A0A383W761_TETOB</name>
<proteinExistence type="predicted"/>